<protein>
    <submittedName>
        <fullName evidence="2">Amidohydrolase family protein</fullName>
    </submittedName>
</protein>
<dbReference type="Gene3D" id="3.20.20.140">
    <property type="entry name" value="Metal-dependent hydrolases"/>
    <property type="match status" value="1"/>
</dbReference>
<geneLocation type="plasmid" evidence="2 3">
    <name>pRinCIP108029c</name>
</geneLocation>
<sequence length="410" mass="43953">MAIDFVIRNARLAGLTEPTDIAFEAGRIAAIAPGFVCDAPHYDAGEKFACAGLIETHIHLDKAGIISRCNLCTGTLAEAISETSRAKAAFTEEDVYARAAAVVEMAILNGTIRLRTFVEIDPRAGFRSFEAIRRLKADYASLVDIEICAFAQEGLTNDPDTEEMLEQALKAGADLVGGCPYTDPEPTEHIRRIFDIAMRHDVAVDFHLDFDLDPAGSDLPTIIVETVARRYQGRVSVGHVTKLSALPLEELEPIGRRLAESGIALTVLPATDLFLTGRNSTFLIPRGVTPAHRLAALGVVTTISTNNVLNPFTPFGDVNLMRMANLYANIAQIGTTDGLDGVFAMITAQAATLLGIKGYGIAIGSGADVVLFDAPSAAEAVATIAPALIGWKKGRRSFLRPRPRLFVHEG</sequence>
<feature type="domain" description="Amidohydrolase 3" evidence="1">
    <location>
        <begin position="149"/>
        <end position="395"/>
    </location>
</feature>
<evidence type="ECO:0000259" key="1">
    <source>
        <dbReference type="Pfam" id="PF07969"/>
    </source>
</evidence>
<dbReference type="PANTHER" id="PTHR32027:SF9">
    <property type="entry name" value="BLL3847 PROTEIN"/>
    <property type="match status" value="1"/>
</dbReference>
<dbReference type="Pfam" id="PF07969">
    <property type="entry name" value="Amidohydro_3"/>
    <property type="match status" value="1"/>
</dbReference>
<dbReference type="CDD" id="cd01293">
    <property type="entry name" value="Bact_CD"/>
    <property type="match status" value="1"/>
</dbReference>
<accession>A0ABZ1DPB5</accession>
<dbReference type="InterPro" id="IPR032466">
    <property type="entry name" value="Metal_Hydrolase"/>
</dbReference>
<keyword evidence="3" id="KW-1185">Reference proteome</keyword>
<dbReference type="Proteomes" id="UP001322785">
    <property type="component" value="Plasmid pRinCIP108029c"/>
</dbReference>
<evidence type="ECO:0000313" key="2">
    <source>
        <dbReference type="EMBL" id="WRW37866.1"/>
    </source>
</evidence>
<gene>
    <name evidence="2" type="ORF">U5G49_006609</name>
</gene>
<dbReference type="SUPFAM" id="SSF51338">
    <property type="entry name" value="Composite domain of metallo-dependent hydrolases"/>
    <property type="match status" value="1"/>
</dbReference>
<evidence type="ECO:0000313" key="3">
    <source>
        <dbReference type="Proteomes" id="UP001322785"/>
    </source>
</evidence>
<dbReference type="RefSeq" id="WP_193445910.1">
    <property type="nucleotide sequence ID" value="NZ_BSOQ01000061.1"/>
</dbReference>
<dbReference type="PANTHER" id="PTHR32027">
    <property type="entry name" value="CYTOSINE DEAMINASE"/>
    <property type="match status" value="1"/>
</dbReference>
<dbReference type="InterPro" id="IPR013108">
    <property type="entry name" value="Amidohydro_3"/>
</dbReference>
<dbReference type="SUPFAM" id="SSF51556">
    <property type="entry name" value="Metallo-dependent hydrolases"/>
    <property type="match status" value="1"/>
</dbReference>
<name>A0ABZ1DPB5_9HYPH</name>
<dbReference type="InterPro" id="IPR052349">
    <property type="entry name" value="Metallo-hydrolase_Enzymes"/>
</dbReference>
<reference evidence="2 3" key="1">
    <citation type="submission" date="2023-12" db="EMBL/GenBank/DDBJ databases">
        <authorList>
            <person name="Menendez E."/>
            <person name="Kaur S."/>
            <person name="Flores-Felix J.D."/>
            <person name="diCenzo G.C."/>
            <person name="Peix A."/>
            <person name="Velazquez E."/>
        </authorList>
    </citation>
    <scope>NUCLEOTIDE SEQUENCE [LARGE SCALE GENOMIC DNA]</scope>
    <source>
        <strain evidence="2 3">CIP 108029</strain>
        <plasmid evidence="2 3">pRinCIP108029c</plasmid>
    </source>
</reference>
<dbReference type="Gene3D" id="2.30.40.10">
    <property type="entry name" value="Urease, subunit C, domain 1"/>
    <property type="match status" value="1"/>
</dbReference>
<dbReference type="InterPro" id="IPR011059">
    <property type="entry name" value="Metal-dep_hydrolase_composite"/>
</dbReference>
<dbReference type="EMBL" id="CP140638">
    <property type="protein sequence ID" value="WRW37866.1"/>
    <property type="molecule type" value="Genomic_DNA"/>
</dbReference>
<keyword evidence="2" id="KW-0614">Plasmid</keyword>
<organism evidence="2 3">
    <name type="scientific">Rhizobium indigoferae</name>
    <dbReference type="NCBI Taxonomy" id="158891"/>
    <lineage>
        <taxon>Bacteria</taxon>
        <taxon>Pseudomonadati</taxon>
        <taxon>Pseudomonadota</taxon>
        <taxon>Alphaproteobacteria</taxon>
        <taxon>Hyphomicrobiales</taxon>
        <taxon>Rhizobiaceae</taxon>
        <taxon>Rhizobium/Agrobacterium group</taxon>
        <taxon>Rhizobium</taxon>
    </lineage>
</organism>
<proteinExistence type="predicted"/>